<dbReference type="Gene3D" id="1.10.720.10">
    <property type="match status" value="1"/>
</dbReference>
<reference evidence="3 4" key="1">
    <citation type="submission" date="2019-10" db="EMBL/GenBank/DDBJ databases">
        <title>Georgenia wutianyii sp. nov. and Georgenia yuyongxinii sp. nov. isolated from plateau pika (Ochotona curzoniae) in the Qinghai-Tibet plateau of China.</title>
        <authorList>
            <person name="Tian Z."/>
        </authorList>
    </citation>
    <scope>NUCLEOTIDE SEQUENCE [LARGE SCALE GENOMIC DNA]</scope>
    <source>
        <strain evidence="3 4">JCM 19765</strain>
    </source>
</reference>
<feature type="non-terminal residue" evidence="3">
    <location>
        <position position="65"/>
    </location>
</feature>
<proteinExistence type="predicted"/>
<feature type="domain" description="Rho termination factor-like N-terminal" evidence="2">
    <location>
        <begin position="1"/>
        <end position="39"/>
    </location>
</feature>
<dbReference type="SMART" id="SM00959">
    <property type="entry name" value="Rho_N"/>
    <property type="match status" value="1"/>
</dbReference>
<organism evidence="3 4">
    <name type="scientific">Georgenia subflava</name>
    <dbReference type="NCBI Taxonomy" id="1622177"/>
    <lineage>
        <taxon>Bacteria</taxon>
        <taxon>Bacillati</taxon>
        <taxon>Actinomycetota</taxon>
        <taxon>Actinomycetes</taxon>
        <taxon>Micrococcales</taxon>
        <taxon>Bogoriellaceae</taxon>
        <taxon>Georgenia</taxon>
    </lineage>
</organism>
<name>A0A6N7EVP9_9MICO</name>
<comment type="caution">
    <text evidence="3">The sequence shown here is derived from an EMBL/GenBank/DDBJ whole genome shotgun (WGS) entry which is preliminary data.</text>
</comment>
<evidence type="ECO:0000313" key="4">
    <source>
        <dbReference type="Proteomes" id="UP000437709"/>
    </source>
</evidence>
<sequence length="65" mass="6736">MRLPELQAVATELGLKGTAKMRKSDLIAAIREARGSAPANGAGRTRTPKAAPAEGERAPRTKAPA</sequence>
<keyword evidence="4" id="KW-1185">Reference proteome</keyword>
<protein>
    <recommendedName>
        <fullName evidence="2">Rho termination factor-like N-terminal domain-containing protein</fullName>
    </recommendedName>
</protein>
<feature type="region of interest" description="Disordered" evidence="1">
    <location>
        <begin position="33"/>
        <end position="65"/>
    </location>
</feature>
<accession>A0A6N7EVP9</accession>
<dbReference type="GO" id="GO:0006353">
    <property type="term" value="P:DNA-templated transcription termination"/>
    <property type="evidence" value="ECO:0007669"/>
    <property type="project" value="InterPro"/>
</dbReference>
<dbReference type="EMBL" id="WHPC01000211">
    <property type="protein sequence ID" value="MPV39214.1"/>
    <property type="molecule type" value="Genomic_DNA"/>
</dbReference>
<dbReference type="SUPFAM" id="SSF68912">
    <property type="entry name" value="Rho N-terminal domain-like"/>
    <property type="match status" value="1"/>
</dbReference>
<evidence type="ECO:0000256" key="1">
    <source>
        <dbReference type="SAM" id="MobiDB-lite"/>
    </source>
</evidence>
<dbReference type="Proteomes" id="UP000437709">
    <property type="component" value="Unassembled WGS sequence"/>
</dbReference>
<dbReference type="InterPro" id="IPR011112">
    <property type="entry name" value="Rho-like_N"/>
</dbReference>
<dbReference type="InterPro" id="IPR036269">
    <property type="entry name" value="Rho_N_sf"/>
</dbReference>
<dbReference type="OrthoDB" id="5198491at2"/>
<dbReference type="AlphaFoldDB" id="A0A6N7EVP9"/>
<evidence type="ECO:0000313" key="3">
    <source>
        <dbReference type="EMBL" id="MPV39214.1"/>
    </source>
</evidence>
<gene>
    <name evidence="3" type="ORF">GB881_19640</name>
</gene>
<evidence type="ECO:0000259" key="2">
    <source>
        <dbReference type="SMART" id="SM00959"/>
    </source>
</evidence>
<dbReference type="Pfam" id="PF07498">
    <property type="entry name" value="Rho_N"/>
    <property type="match status" value="1"/>
</dbReference>